<feature type="transmembrane region" description="Helical" evidence="1">
    <location>
        <begin position="12"/>
        <end position="33"/>
    </location>
</feature>
<dbReference type="KEGG" id="huw:FPZ11_14045"/>
<protein>
    <submittedName>
        <fullName evidence="2">Uncharacterized protein</fullName>
    </submittedName>
</protein>
<evidence type="ECO:0000313" key="2">
    <source>
        <dbReference type="EMBL" id="QDZ15729.1"/>
    </source>
</evidence>
<sequence length="207" mass="22006">MAVWGDTTTRIGLLAGAGAVFGAVTSVVNASGIHMLPQFLGDGWSWAAIGIAAAALTPRRHTLTVLIVLVAAVAGYYVSDLSLGRYNDFDLSNPVAMADPMHAPMVTRWGDALTDLAMWSACAAVVCWPLARIGAALHRRDIWGLLARLVIPLGALLEVLGTRLPSELRVQPLPLTVAAYLIVVGAAICAIVVLCVQYFHRTRPVEQ</sequence>
<reference evidence="2 3" key="1">
    <citation type="submission" date="2019-07" db="EMBL/GenBank/DDBJ databases">
        <title>Full genome sequence of Humibacter sp. WJ7-1.</title>
        <authorList>
            <person name="Im W.-T."/>
        </authorList>
    </citation>
    <scope>NUCLEOTIDE SEQUENCE [LARGE SCALE GENOMIC DNA]</scope>
    <source>
        <strain evidence="2 3">WJ7-1</strain>
    </source>
</reference>
<gene>
    <name evidence="2" type="ORF">FPZ11_14045</name>
</gene>
<dbReference type="Proteomes" id="UP000320216">
    <property type="component" value="Chromosome"/>
</dbReference>
<dbReference type="EMBL" id="CP042305">
    <property type="protein sequence ID" value="QDZ15729.1"/>
    <property type="molecule type" value="Genomic_DNA"/>
</dbReference>
<evidence type="ECO:0000313" key="3">
    <source>
        <dbReference type="Proteomes" id="UP000320216"/>
    </source>
</evidence>
<feature type="transmembrane region" description="Helical" evidence="1">
    <location>
        <begin position="145"/>
        <end position="165"/>
    </location>
</feature>
<proteinExistence type="predicted"/>
<feature type="transmembrane region" description="Helical" evidence="1">
    <location>
        <begin position="177"/>
        <end position="199"/>
    </location>
</feature>
<keyword evidence="1" id="KW-1133">Transmembrane helix</keyword>
<accession>A0A5B8M6I7</accession>
<name>A0A5B8M6I7_9MICO</name>
<feature type="transmembrane region" description="Helical" evidence="1">
    <location>
        <begin position="116"/>
        <end position="133"/>
    </location>
</feature>
<keyword evidence="1" id="KW-0812">Transmembrane</keyword>
<evidence type="ECO:0000256" key="1">
    <source>
        <dbReference type="SAM" id="Phobius"/>
    </source>
</evidence>
<feature type="transmembrane region" description="Helical" evidence="1">
    <location>
        <begin position="39"/>
        <end position="56"/>
    </location>
</feature>
<keyword evidence="1" id="KW-0472">Membrane</keyword>
<dbReference type="OrthoDB" id="4466711at2"/>
<dbReference type="RefSeq" id="WP_146321763.1">
    <property type="nucleotide sequence ID" value="NZ_CP042305.1"/>
</dbReference>
<dbReference type="AlphaFoldDB" id="A0A5B8M6I7"/>
<organism evidence="2 3">
    <name type="scientific">Humibacter ginsenosidimutans</name>
    <dbReference type="NCBI Taxonomy" id="2599293"/>
    <lineage>
        <taxon>Bacteria</taxon>
        <taxon>Bacillati</taxon>
        <taxon>Actinomycetota</taxon>
        <taxon>Actinomycetes</taxon>
        <taxon>Micrococcales</taxon>
        <taxon>Microbacteriaceae</taxon>
        <taxon>Humibacter</taxon>
    </lineage>
</organism>
<keyword evidence="3" id="KW-1185">Reference proteome</keyword>
<feature type="transmembrane region" description="Helical" evidence="1">
    <location>
        <begin position="63"/>
        <end position="79"/>
    </location>
</feature>